<dbReference type="EMBL" id="VSSQ01064071">
    <property type="protein sequence ID" value="MPN17043.1"/>
    <property type="molecule type" value="Genomic_DNA"/>
</dbReference>
<protein>
    <submittedName>
        <fullName evidence="5">HTH-type transcriptional activator RhaR</fullName>
    </submittedName>
</protein>
<dbReference type="Pfam" id="PF12833">
    <property type="entry name" value="HTH_18"/>
    <property type="match status" value="1"/>
</dbReference>
<keyword evidence="3" id="KW-0804">Transcription</keyword>
<sequence length="207" mass="23220">MEKFLSSGLPEEVPAFVDDYFEAIGEASVQSMMFRQYFVLNIQFTVSAFLKRLGCEPPAILKENTLYDALVSVEGARSYVKNLLGSALALRDQVVNSRYTSMLQKTVAYLKQQYTQPDISLNTVAGVAGMSPSHFSTVFSQQMGQTFVEYLTSLRMEQARSLLRCTDKSSGDIALEVGYNDPHYFSFLFKKVNGCSPRDYRMGRKSG</sequence>
<dbReference type="GO" id="GO:0003700">
    <property type="term" value="F:DNA-binding transcription factor activity"/>
    <property type="evidence" value="ECO:0007669"/>
    <property type="project" value="InterPro"/>
</dbReference>
<keyword evidence="2" id="KW-0238">DNA-binding</keyword>
<comment type="caution">
    <text evidence="5">The sequence shown here is derived from an EMBL/GenBank/DDBJ whole genome shotgun (WGS) entry which is preliminary data.</text>
</comment>
<feature type="domain" description="HTH araC/xylS-type" evidence="4">
    <location>
        <begin position="104"/>
        <end position="203"/>
    </location>
</feature>
<dbReference type="SMART" id="SM00342">
    <property type="entry name" value="HTH_ARAC"/>
    <property type="match status" value="1"/>
</dbReference>
<organism evidence="5">
    <name type="scientific">bioreactor metagenome</name>
    <dbReference type="NCBI Taxonomy" id="1076179"/>
    <lineage>
        <taxon>unclassified sequences</taxon>
        <taxon>metagenomes</taxon>
        <taxon>ecological metagenomes</taxon>
    </lineage>
</organism>
<evidence type="ECO:0000313" key="5">
    <source>
        <dbReference type="EMBL" id="MPN17043.1"/>
    </source>
</evidence>
<dbReference type="PANTHER" id="PTHR43280:SF2">
    <property type="entry name" value="HTH-TYPE TRANSCRIPTIONAL REGULATOR EXSA"/>
    <property type="match status" value="1"/>
</dbReference>
<evidence type="ECO:0000256" key="2">
    <source>
        <dbReference type="ARBA" id="ARBA00023125"/>
    </source>
</evidence>
<evidence type="ECO:0000256" key="3">
    <source>
        <dbReference type="ARBA" id="ARBA00023163"/>
    </source>
</evidence>
<proteinExistence type="predicted"/>
<dbReference type="AlphaFoldDB" id="A0A645FYR0"/>
<keyword evidence="1" id="KW-0805">Transcription regulation</keyword>
<dbReference type="Gene3D" id="1.10.10.60">
    <property type="entry name" value="Homeodomain-like"/>
    <property type="match status" value="2"/>
</dbReference>
<evidence type="ECO:0000259" key="4">
    <source>
        <dbReference type="PROSITE" id="PS01124"/>
    </source>
</evidence>
<evidence type="ECO:0000256" key="1">
    <source>
        <dbReference type="ARBA" id="ARBA00023015"/>
    </source>
</evidence>
<dbReference type="PANTHER" id="PTHR43280">
    <property type="entry name" value="ARAC-FAMILY TRANSCRIPTIONAL REGULATOR"/>
    <property type="match status" value="1"/>
</dbReference>
<reference evidence="5" key="1">
    <citation type="submission" date="2019-08" db="EMBL/GenBank/DDBJ databases">
        <authorList>
            <person name="Kucharzyk K."/>
            <person name="Murdoch R.W."/>
            <person name="Higgins S."/>
            <person name="Loffler F."/>
        </authorList>
    </citation>
    <scope>NUCLEOTIDE SEQUENCE</scope>
</reference>
<gene>
    <name evidence="5" type="primary">rhaR_156</name>
    <name evidence="5" type="ORF">SDC9_164392</name>
</gene>
<name>A0A645FYR0_9ZZZZ</name>
<dbReference type="SUPFAM" id="SSF46689">
    <property type="entry name" value="Homeodomain-like"/>
    <property type="match status" value="2"/>
</dbReference>
<dbReference type="PROSITE" id="PS01124">
    <property type="entry name" value="HTH_ARAC_FAMILY_2"/>
    <property type="match status" value="1"/>
</dbReference>
<accession>A0A645FYR0</accession>
<dbReference type="InterPro" id="IPR018060">
    <property type="entry name" value="HTH_AraC"/>
</dbReference>
<dbReference type="InterPro" id="IPR009057">
    <property type="entry name" value="Homeodomain-like_sf"/>
</dbReference>
<dbReference type="GO" id="GO:0043565">
    <property type="term" value="F:sequence-specific DNA binding"/>
    <property type="evidence" value="ECO:0007669"/>
    <property type="project" value="InterPro"/>
</dbReference>